<reference evidence="1" key="1">
    <citation type="submission" date="2020-11" db="EMBL/GenBank/DDBJ databases">
        <authorList>
            <person name="Tran Van P."/>
        </authorList>
    </citation>
    <scope>NUCLEOTIDE SEQUENCE</scope>
</reference>
<accession>A0A7R9H183</accession>
<gene>
    <name evidence="1" type="ORF">TPSB3V08_LOCUS4806</name>
</gene>
<sequence>MAKASLARDVAAVARGETLSCLWEEVDRVKVPTAAAKIMILKLHQLAKLSQRLKRRSGGEENVITREPPDISPSVCLAQKQAESETQNLSSTIHEPHLVSCTRAKQTDVSISCSEKTQNMLLLDEQGKLFDVQSNNSCTDLQSLSLKTDKEVSKIKESNENSETTILGISLDKDTKIVGEYEDLVSCHTSEQMCVVTPEGLVGDKVMLNANSFEYIPFSSKNSADDEELTYEEPATLSLSSNCNMNMAWLWSTPQRALPLGLYTGTRSWDLTSIPAEPLKHRGLYQLIGFTPVLIGRSRLTRCTLCVPMIFEELVEMWSVSSSTPPGSADVPGVRSGVNLFLVSLSQAALEQVQSNLAPCLSITGYTATGLEQLCSFMLLRYFGAVVQDRQIGCRREGITGDNCVHASHLRCWNKLTLNWPWIEMPPVISSSHCVELIRLKLHCKKVTRNKAFLFENSFMTSVKSKVEAKLCFIASKYSEFKCCWLIDGLFQVFNTLPSLLKALSADATVRGDVWWFWKANLVLDPFKHPVVVPNNRSQWRYSYWSMAAVLDWYITSAFFALNEFFYGAAYVRHHGMIVGDRDLIRFYLVFWR</sequence>
<protein>
    <submittedName>
        <fullName evidence="1">Uncharacterized protein</fullName>
    </submittedName>
</protein>
<organism evidence="1">
    <name type="scientific">Timema poppense</name>
    <name type="common">Walking stick</name>
    <dbReference type="NCBI Taxonomy" id="170557"/>
    <lineage>
        <taxon>Eukaryota</taxon>
        <taxon>Metazoa</taxon>
        <taxon>Ecdysozoa</taxon>
        <taxon>Arthropoda</taxon>
        <taxon>Hexapoda</taxon>
        <taxon>Insecta</taxon>
        <taxon>Pterygota</taxon>
        <taxon>Neoptera</taxon>
        <taxon>Polyneoptera</taxon>
        <taxon>Phasmatodea</taxon>
        <taxon>Timematodea</taxon>
        <taxon>Timematoidea</taxon>
        <taxon>Timematidae</taxon>
        <taxon>Timema</taxon>
    </lineage>
</organism>
<dbReference type="AlphaFoldDB" id="A0A7R9H183"/>
<name>A0A7R9H183_TIMPO</name>
<proteinExistence type="predicted"/>
<evidence type="ECO:0000313" key="1">
    <source>
        <dbReference type="EMBL" id="CAD7405078.1"/>
    </source>
</evidence>
<dbReference type="EMBL" id="OD002393">
    <property type="protein sequence ID" value="CAD7405078.1"/>
    <property type="molecule type" value="Genomic_DNA"/>
</dbReference>